<sequence>MSLSTLFNRLATIATFAIVPAAFAQIAVTDISYGPRQNDPNSTQGGITFRNELYDVNTIDAGGESYRFDGPVADSVHIRRNTTAGNPDNTTLFYQVQQSRWSGTSAYGTAPTTLEEVFTDGNLFTGVRDPFANTGSSSNSQNSNIERIDFYFGDYVVQEGAGIVFFDLENVGNQGDAFKIAAFDSWDASTYTPDSYANTGLNIAPDSFGTGLNSPTDNSSLDFGRATYTNSDNLSGSASNFTVFGSDLELVGIMIRFTDLGLEVGSTIQGFSIMASDVNAATSVDLVDWTDNTVYRTDTDRNTHGNVDFMGFGAQLANPVPEPSSYGAIFVGLLSGFYLTRRRRHHRAAAIA</sequence>
<name>A0AAE9ZRG3_9BACT</name>
<feature type="signal peptide" evidence="1">
    <location>
        <begin position="1"/>
        <end position="24"/>
    </location>
</feature>
<evidence type="ECO:0000313" key="2">
    <source>
        <dbReference type="EMBL" id="WED63885.1"/>
    </source>
</evidence>
<dbReference type="NCBIfam" id="TIGR02595">
    <property type="entry name" value="PEP_CTERM"/>
    <property type="match status" value="1"/>
</dbReference>
<accession>A0AAE9ZRG3</accession>
<proteinExistence type="predicted"/>
<evidence type="ECO:0000313" key="3">
    <source>
        <dbReference type="Proteomes" id="UP001218638"/>
    </source>
</evidence>
<dbReference type="AlphaFoldDB" id="A0AAE9ZRG3"/>
<dbReference type="KEGG" id="slom:PXH66_16220"/>
<gene>
    <name evidence="2" type="ORF">PXH66_16220</name>
</gene>
<feature type="chain" id="PRO_5042131337" evidence="1">
    <location>
        <begin position="25"/>
        <end position="352"/>
    </location>
</feature>
<dbReference type="EMBL" id="CP119075">
    <property type="protein sequence ID" value="WED63885.1"/>
    <property type="molecule type" value="Genomic_DNA"/>
</dbReference>
<keyword evidence="3" id="KW-1185">Reference proteome</keyword>
<keyword evidence="1" id="KW-0732">Signal</keyword>
<organism evidence="2 3">
    <name type="scientific">Synoicihabitans lomoniglobus</name>
    <dbReference type="NCBI Taxonomy" id="2909285"/>
    <lineage>
        <taxon>Bacteria</taxon>
        <taxon>Pseudomonadati</taxon>
        <taxon>Verrucomicrobiota</taxon>
        <taxon>Opitutia</taxon>
        <taxon>Opitutales</taxon>
        <taxon>Opitutaceae</taxon>
        <taxon>Synoicihabitans</taxon>
    </lineage>
</organism>
<dbReference type="RefSeq" id="WP_330930589.1">
    <property type="nucleotide sequence ID" value="NZ_CP119075.1"/>
</dbReference>
<dbReference type="Proteomes" id="UP001218638">
    <property type="component" value="Chromosome"/>
</dbReference>
<dbReference type="InterPro" id="IPR013424">
    <property type="entry name" value="Ice-binding_C"/>
</dbReference>
<protein>
    <submittedName>
        <fullName evidence="2">PEP-CTERM sorting domain-containing protein</fullName>
    </submittedName>
</protein>
<evidence type="ECO:0000256" key="1">
    <source>
        <dbReference type="SAM" id="SignalP"/>
    </source>
</evidence>
<reference evidence="2" key="1">
    <citation type="submission" date="2023-03" db="EMBL/GenBank/DDBJ databases">
        <title>Lomoglobus Profundus gen. nov., sp. nov., a novel member of the phylum Verrucomicrobia, isolated from deep-marine sediment of South China Sea.</title>
        <authorList>
            <person name="Ahmad T."/>
            <person name="Ishaq S.E."/>
            <person name="Wang F."/>
        </authorList>
    </citation>
    <scope>NUCLEOTIDE SEQUENCE</scope>
    <source>
        <strain evidence="2">LMO-M01</strain>
    </source>
</reference>